<reference evidence="1 2" key="1">
    <citation type="submission" date="2019-02" db="EMBL/GenBank/DDBJ databases">
        <title>Genome sequencing of the rare red list fungi Hericium alpestre (H. flagellum).</title>
        <authorList>
            <person name="Buettner E."/>
            <person name="Kellner H."/>
        </authorList>
    </citation>
    <scope>NUCLEOTIDE SEQUENCE [LARGE SCALE GENOMIC DNA]</scope>
    <source>
        <strain evidence="1 2">DSM 108284</strain>
    </source>
</reference>
<evidence type="ECO:0000313" key="2">
    <source>
        <dbReference type="Proteomes" id="UP000298061"/>
    </source>
</evidence>
<dbReference type="Proteomes" id="UP000298061">
    <property type="component" value="Unassembled WGS sequence"/>
</dbReference>
<evidence type="ECO:0008006" key="3">
    <source>
        <dbReference type="Google" id="ProtNLM"/>
    </source>
</evidence>
<dbReference type="OrthoDB" id="2796466at2759"/>
<dbReference type="InterPro" id="IPR011047">
    <property type="entry name" value="Quinoprotein_ADH-like_sf"/>
</dbReference>
<dbReference type="InterPro" id="IPR015943">
    <property type="entry name" value="WD40/YVTN_repeat-like_dom_sf"/>
</dbReference>
<organism evidence="1 2">
    <name type="scientific">Hericium alpestre</name>
    <dbReference type="NCBI Taxonomy" id="135208"/>
    <lineage>
        <taxon>Eukaryota</taxon>
        <taxon>Fungi</taxon>
        <taxon>Dikarya</taxon>
        <taxon>Basidiomycota</taxon>
        <taxon>Agaricomycotina</taxon>
        <taxon>Agaricomycetes</taxon>
        <taxon>Russulales</taxon>
        <taxon>Hericiaceae</taxon>
        <taxon>Hericium</taxon>
    </lineage>
</organism>
<name>A0A4Y9ZRB5_9AGAM</name>
<dbReference type="SUPFAM" id="SSF50998">
    <property type="entry name" value="Quinoprotein alcohol dehydrogenase-like"/>
    <property type="match status" value="1"/>
</dbReference>
<dbReference type="Gene3D" id="2.130.10.10">
    <property type="entry name" value="YVTN repeat-like/Quinoprotein amine dehydrogenase"/>
    <property type="match status" value="1"/>
</dbReference>
<protein>
    <recommendedName>
        <fullName evidence="3">Anaphase-promoting complex subunit 4 WD40 domain-containing protein</fullName>
    </recommendedName>
</protein>
<proteinExistence type="predicted"/>
<comment type="caution">
    <text evidence="1">The sequence shown here is derived from an EMBL/GenBank/DDBJ whole genome shotgun (WGS) entry which is preliminary data.</text>
</comment>
<sequence>MATRAQIWRIDPRNGNGTTAYCDISVKNDLLALTNYSDGTELYKVGPSEFLRSLKQAAKRSGKNLALQAVFVHDGRAIACASVKGEVTIYDTDSGESLQVLEHQKGDFLVLVTAHEYPDKKLLATASIDLAARPEPLTVCALSKRLSESVLGSIQDK</sequence>
<dbReference type="EMBL" id="SFCI01000945">
    <property type="protein sequence ID" value="TFY77322.1"/>
    <property type="molecule type" value="Genomic_DNA"/>
</dbReference>
<keyword evidence="2" id="KW-1185">Reference proteome</keyword>
<accession>A0A4Y9ZRB5</accession>
<gene>
    <name evidence="1" type="ORF">EWM64_g6692</name>
</gene>
<dbReference type="AlphaFoldDB" id="A0A4Y9ZRB5"/>
<evidence type="ECO:0000313" key="1">
    <source>
        <dbReference type="EMBL" id="TFY77322.1"/>
    </source>
</evidence>